<feature type="chain" id="PRO_5045955517" evidence="5">
    <location>
        <begin position="30"/>
        <end position="255"/>
    </location>
</feature>
<feature type="domain" description="Thioredoxin" evidence="6">
    <location>
        <begin position="66"/>
        <end position="252"/>
    </location>
</feature>
<evidence type="ECO:0000256" key="1">
    <source>
        <dbReference type="ARBA" id="ARBA00022729"/>
    </source>
</evidence>
<evidence type="ECO:0000256" key="3">
    <source>
        <dbReference type="ARBA" id="ARBA00023157"/>
    </source>
</evidence>
<keyword evidence="1 5" id="KW-0732">Signal</keyword>
<sequence>MTFTRNIRVLAATAALLTPVTLFGSGAQAETAAPLGKPQVEQIVREYLLNNPEILLEVQDALEKKQREEQKLAQQAVMKDRQEQLFNSPYDGVVGNPDAAITVVEFFDYNCGYCKRAMADMQALVEENDDVRFVLKEFPILSAQSREAHVVSMAVHAIAPEKYADFHQKLLGAETRADGELAMKIATETGIDEAALRKEMENPEIQKIFAETYDLANQLAVTGTPAYVIGDEVVFGALGKDVLAEKIDQARTQSN</sequence>
<dbReference type="RefSeq" id="WP_065815224.1">
    <property type="nucleotide sequence ID" value="NZ_CBDDPV010000002.1"/>
</dbReference>
<dbReference type="PANTHER" id="PTHR13887:SF14">
    <property type="entry name" value="DISULFIDE BOND FORMATION PROTEIN D"/>
    <property type="match status" value="1"/>
</dbReference>
<accession>A0ABS7R393</accession>
<comment type="caution">
    <text evidence="7">The sequence shown here is derived from an EMBL/GenBank/DDBJ whole genome shotgun (WGS) entry which is preliminary data.</text>
</comment>
<protein>
    <submittedName>
        <fullName evidence="7">DsbA family protein</fullName>
    </submittedName>
</protein>
<organism evidence="7 8">
    <name type="scientific">Nitratireductor rhodophyticola</name>
    <dbReference type="NCBI Taxonomy" id="2854036"/>
    <lineage>
        <taxon>Bacteria</taxon>
        <taxon>Pseudomonadati</taxon>
        <taxon>Pseudomonadota</taxon>
        <taxon>Alphaproteobacteria</taxon>
        <taxon>Hyphomicrobiales</taxon>
        <taxon>Phyllobacteriaceae</taxon>
        <taxon>Nitratireductor</taxon>
    </lineage>
</organism>
<keyword evidence="2" id="KW-0560">Oxidoreductase</keyword>
<keyword evidence="3" id="KW-1015">Disulfide bond</keyword>
<evidence type="ECO:0000256" key="2">
    <source>
        <dbReference type="ARBA" id="ARBA00023002"/>
    </source>
</evidence>
<evidence type="ECO:0000313" key="8">
    <source>
        <dbReference type="Proteomes" id="UP000777661"/>
    </source>
</evidence>
<dbReference type="SUPFAM" id="SSF52833">
    <property type="entry name" value="Thioredoxin-like"/>
    <property type="match status" value="1"/>
</dbReference>
<reference evidence="7 8" key="1">
    <citation type="submission" date="2021-06" db="EMBL/GenBank/DDBJ databases">
        <title>Nitratireductor porphyridii sp. nov., isolated from a small marine red alga, Porphyridium purpureum in South Korea.</title>
        <authorList>
            <person name="Kim K.H."/>
            <person name="Kristyanto S."/>
            <person name="Jeon C.O."/>
        </authorList>
    </citation>
    <scope>NUCLEOTIDE SEQUENCE [LARGE SCALE GENOMIC DNA]</scope>
    <source>
        <strain evidence="7 8">R6</strain>
    </source>
</reference>
<evidence type="ECO:0000256" key="4">
    <source>
        <dbReference type="ARBA" id="ARBA00023284"/>
    </source>
</evidence>
<dbReference type="InterPro" id="IPR013766">
    <property type="entry name" value="Thioredoxin_domain"/>
</dbReference>
<dbReference type="PANTHER" id="PTHR13887">
    <property type="entry name" value="GLUTATHIONE S-TRANSFERASE KAPPA"/>
    <property type="match status" value="1"/>
</dbReference>
<dbReference type="Proteomes" id="UP000777661">
    <property type="component" value="Unassembled WGS sequence"/>
</dbReference>
<evidence type="ECO:0000256" key="5">
    <source>
        <dbReference type="SAM" id="SignalP"/>
    </source>
</evidence>
<dbReference type="Pfam" id="PF01323">
    <property type="entry name" value="DSBA"/>
    <property type="match status" value="1"/>
</dbReference>
<keyword evidence="8" id="KW-1185">Reference proteome</keyword>
<evidence type="ECO:0000259" key="6">
    <source>
        <dbReference type="PROSITE" id="PS51352"/>
    </source>
</evidence>
<dbReference type="InterPro" id="IPR001853">
    <property type="entry name" value="DSBA-like_thioredoxin_dom"/>
</dbReference>
<evidence type="ECO:0000313" key="7">
    <source>
        <dbReference type="EMBL" id="MBY8915417.1"/>
    </source>
</evidence>
<dbReference type="CDD" id="cd03023">
    <property type="entry name" value="DsbA_Com1_like"/>
    <property type="match status" value="1"/>
</dbReference>
<dbReference type="InterPro" id="IPR041205">
    <property type="entry name" value="ScsC_N"/>
</dbReference>
<gene>
    <name evidence="7" type="ORF">KVG22_02365</name>
</gene>
<dbReference type="InterPro" id="IPR036249">
    <property type="entry name" value="Thioredoxin-like_sf"/>
</dbReference>
<proteinExistence type="predicted"/>
<dbReference type="Gene3D" id="3.40.30.10">
    <property type="entry name" value="Glutaredoxin"/>
    <property type="match status" value="1"/>
</dbReference>
<dbReference type="EMBL" id="JAHSQO010000001">
    <property type="protein sequence ID" value="MBY8915417.1"/>
    <property type="molecule type" value="Genomic_DNA"/>
</dbReference>
<feature type="signal peptide" evidence="5">
    <location>
        <begin position="1"/>
        <end position="29"/>
    </location>
</feature>
<name>A0ABS7R393_9HYPH</name>
<dbReference type="Pfam" id="PF18312">
    <property type="entry name" value="ScsC_N"/>
    <property type="match status" value="1"/>
</dbReference>
<keyword evidence="4" id="KW-0676">Redox-active center</keyword>
<dbReference type="PROSITE" id="PS51352">
    <property type="entry name" value="THIOREDOXIN_2"/>
    <property type="match status" value="1"/>
</dbReference>